<dbReference type="Pfam" id="PF00122">
    <property type="entry name" value="E1-E2_ATPase"/>
    <property type="match status" value="1"/>
</dbReference>
<feature type="transmembrane region" description="Helical" evidence="6">
    <location>
        <begin position="740"/>
        <end position="760"/>
    </location>
</feature>
<evidence type="ECO:0000256" key="3">
    <source>
        <dbReference type="ARBA" id="ARBA00022967"/>
    </source>
</evidence>
<dbReference type="GO" id="GO:0016887">
    <property type="term" value="F:ATP hydrolysis activity"/>
    <property type="evidence" value="ECO:0007669"/>
    <property type="project" value="InterPro"/>
</dbReference>
<dbReference type="AlphaFoldDB" id="A0A2C9XSZ4"/>
<feature type="transmembrane region" description="Helical" evidence="6">
    <location>
        <begin position="710"/>
        <end position="728"/>
    </location>
</feature>
<comment type="subcellular location">
    <subcellularLocation>
        <location evidence="1">Membrane</location>
        <topology evidence="1">Multi-pass membrane protein</topology>
    </subcellularLocation>
</comment>
<reference evidence="8 9" key="1">
    <citation type="submission" date="2017-05" db="EMBL/GenBank/DDBJ databases">
        <title>The Genome Sequence of Enterococcus sp. 10A9_DIV0425.</title>
        <authorList>
            <consortium name="The Broad Institute Genomics Platform"/>
            <consortium name="The Broad Institute Genomic Center for Infectious Diseases"/>
            <person name="Earl A."/>
            <person name="Manson A."/>
            <person name="Schwartman J."/>
            <person name="Gilmore M."/>
            <person name="Abouelleil A."/>
            <person name="Cao P."/>
            <person name="Chapman S."/>
            <person name="Cusick C."/>
            <person name="Shea T."/>
            <person name="Young S."/>
            <person name="Neafsey D."/>
            <person name="Nusbaum C."/>
            <person name="Birren B."/>
        </authorList>
    </citation>
    <scope>NUCLEOTIDE SEQUENCE [LARGE SCALE GENOMIC DNA]</scope>
    <source>
        <strain evidence="8 9">10A9_DIV0425</strain>
    </source>
</reference>
<dbReference type="InterPro" id="IPR008250">
    <property type="entry name" value="ATPase_P-typ_transduc_dom_A_sf"/>
</dbReference>
<feature type="transmembrane region" description="Helical" evidence="6">
    <location>
        <begin position="276"/>
        <end position="297"/>
    </location>
</feature>
<evidence type="ECO:0000259" key="7">
    <source>
        <dbReference type="Pfam" id="PF00122"/>
    </source>
</evidence>
<dbReference type="NCBIfam" id="TIGR01494">
    <property type="entry name" value="ATPase_P-type"/>
    <property type="match status" value="2"/>
</dbReference>
<feature type="transmembrane region" description="Helical" evidence="6">
    <location>
        <begin position="88"/>
        <end position="106"/>
    </location>
</feature>
<proteinExistence type="predicted"/>
<dbReference type="Proteomes" id="UP000194933">
    <property type="component" value="Unassembled WGS sequence"/>
</dbReference>
<feature type="transmembrane region" description="Helical" evidence="6">
    <location>
        <begin position="646"/>
        <end position="664"/>
    </location>
</feature>
<dbReference type="InterPro" id="IPR001757">
    <property type="entry name" value="P_typ_ATPase"/>
</dbReference>
<dbReference type="SUPFAM" id="SSF81665">
    <property type="entry name" value="Calcium ATPase, transmembrane domain M"/>
    <property type="match status" value="1"/>
</dbReference>
<keyword evidence="2 6" id="KW-0812">Transmembrane</keyword>
<accession>A0A2C9XSZ4</accession>
<evidence type="ECO:0000313" key="8">
    <source>
        <dbReference type="EMBL" id="OTP12526.1"/>
    </source>
</evidence>
<comment type="caution">
    <text evidence="8">The sequence shown here is derived from an EMBL/GenBank/DDBJ whole genome shotgun (WGS) entry which is preliminary data.</text>
</comment>
<dbReference type="PROSITE" id="PS00154">
    <property type="entry name" value="ATPASE_E1_E2"/>
    <property type="match status" value="1"/>
</dbReference>
<keyword evidence="9" id="KW-1185">Reference proteome</keyword>
<evidence type="ECO:0000313" key="9">
    <source>
        <dbReference type="Proteomes" id="UP000194933"/>
    </source>
</evidence>
<keyword evidence="3" id="KW-1278">Translocase</keyword>
<feature type="transmembrane region" description="Helical" evidence="6">
    <location>
        <begin position="64"/>
        <end position="82"/>
    </location>
</feature>
<dbReference type="Pfam" id="PF00702">
    <property type="entry name" value="Hydrolase"/>
    <property type="match status" value="1"/>
</dbReference>
<dbReference type="SUPFAM" id="SSF81660">
    <property type="entry name" value="Metal cation-transporting ATPase, ATP-binding domain N"/>
    <property type="match status" value="1"/>
</dbReference>
<dbReference type="Gene3D" id="3.40.50.1000">
    <property type="entry name" value="HAD superfamily/HAD-like"/>
    <property type="match status" value="1"/>
</dbReference>
<dbReference type="SFLD" id="SFLDF00027">
    <property type="entry name" value="p-type_atpase"/>
    <property type="match status" value="1"/>
</dbReference>
<keyword evidence="5 6" id="KW-0472">Membrane</keyword>
<dbReference type="PANTHER" id="PTHR42861">
    <property type="entry name" value="CALCIUM-TRANSPORTING ATPASE"/>
    <property type="match status" value="1"/>
</dbReference>
<evidence type="ECO:0000256" key="6">
    <source>
        <dbReference type="SAM" id="Phobius"/>
    </source>
</evidence>
<dbReference type="STRING" id="1987383.A5844_000759"/>
<dbReference type="CDD" id="cd02609">
    <property type="entry name" value="P-type_ATPase"/>
    <property type="match status" value="1"/>
</dbReference>
<dbReference type="Gene3D" id="1.20.1110.10">
    <property type="entry name" value="Calcium-transporting ATPase, transmembrane domain"/>
    <property type="match status" value="1"/>
</dbReference>
<feature type="transmembrane region" description="Helical" evidence="6">
    <location>
        <begin position="616"/>
        <end position="640"/>
    </location>
</feature>
<dbReference type="EMBL" id="NGMO01000001">
    <property type="protein sequence ID" value="OTP12526.1"/>
    <property type="molecule type" value="Genomic_DNA"/>
</dbReference>
<evidence type="ECO:0000256" key="2">
    <source>
        <dbReference type="ARBA" id="ARBA00022692"/>
    </source>
</evidence>
<feature type="transmembrane region" description="Helical" evidence="6">
    <location>
        <begin position="766"/>
        <end position="784"/>
    </location>
</feature>
<dbReference type="InterPro" id="IPR023214">
    <property type="entry name" value="HAD_sf"/>
</dbReference>
<dbReference type="InterPro" id="IPR059000">
    <property type="entry name" value="ATPase_P-type_domA"/>
</dbReference>
<dbReference type="SUPFAM" id="SSF56784">
    <property type="entry name" value="HAD-like"/>
    <property type="match status" value="1"/>
</dbReference>
<dbReference type="GO" id="GO:0016020">
    <property type="term" value="C:membrane"/>
    <property type="evidence" value="ECO:0007669"/>
    <property type="project" value="UniProtKB-SubCell"/>
</dbReference>
<feature type="domain" description="P-type ATPase A" evidence="7">
    <location>
        <begin position="121"/>
        <end position="214"/>
    </location>
</feature>
<dbReference type="PRINTS" id="PR00120">
    <property type="entry name" value="HATPASE"/>
</dbReference>
<dbReference type="GO" id="GO:0005524">
    <property type="term" value="F:ATP binding"/>
    <property type="evidence" value="ECO:0007669"/>
    <property type="project" value="InterPro"/>
</dbReference>
<feature type="transmembrane region" description="Helical" evidence="6">
    <location>
        <begin position="235"/>
        <end position="256"/>
    </location>
</feature>
<name>A0A2C9XSZ4_9ENTE</name>
<evidence type="ECO:0000256" key="1">
    <source>
        <dbReference type="ARBA" id="ARBA00004141"/>
    </source>
</evidence>
<dbReference type="InterPro" id="IPR018303">
    <property type="entry name" value="ATPase_P-typ_P_site"/>
</dbReference>
<protein>
    <submittedName>
        <fullName evidence="8">Cation transporter E1-E2 family ATPase</fullName>
    </submittedName>
</protein>
<organism evidence="8 9">
    <name type="scientific">Candidatus Enterococcus wittei</name>
    <dbReference type="NCBI Taxonomy" id="1987383"/>
    <lineage>
        <taxon>Bacteria</taxon>
        <taxon>Bacillati</taxon>
        <taxon>Bacillota</taxon>
        <taxon>Bacilli</taxon>
        <taxon>Lactobacillales</taxon>
        <taxon>Enterococcaceae</taxon>
        <taxon>Enterococcus</taxon>
    </lineage>
</organism>
<dbReference type="Gene3D" id="3.40.1110.10">
    <property type="entry name" value="Calcium-transporting ATPase, cytoplasmic domain N"/>
    <property type="match status" value="1"/>
</dbReference>
<evidence type="ECO:0000256" key="5">
    <source>
        <dbReference type="ARBA" id="ARBA00023136"/>
    </source>
</evidence>
<keyword evidence="4 6" id="KW-1133">Transmembrane helix</keyword>
<evidence type="ECO:0000256" key="4">
    <source>
        <dbReference type="ARBA" id="ARBA00022989"/>
    </source>
</evidence>
<dbReference type="SUPFAM" id="SSF81653">
    <property type="entry name" value="Calcium ATPase, transduction domain A"/>
    <property type="match status" value="1"/>
</dbReference>
<feature type="transmembrane region" description="Helical" evidence="6">
    <location>
        <begin position="684"/>
        <end position="704"/>
    </location>
</feature>
<dbReference type="SFLD" id="SFLDS00003">
    <property type="entry name" value="Haloacid_Dehalogenase"/>
    <property type="match status" value="1"/>
</dbReference>
<dbReference type="InterPro" id="IPR036412">
    <property type="entry name" value="HAD-like_sf"/>
</dbReference>
<dbReference type="InterPro" id="IPR023298">
    <property type="entry name" value="ATPase_P-typ_TM_dom_sf"/>
</dbReference>
<dbReference type="PRINTS" id="PR00119">
    <property type="entry name" value="CATATPASE"/>
</dbReference>
<dbReference type="InterPro" id="IPR023299">
    <property type="entry name" value="ATPase_P-typ_cyto_dom_N"/>
</dbReference>
<dbReference type="Gene3D" id="2.70.150.10">
    <property type="entry name" value="Calcium-transporting ATPase, cytoplasmic transduction domain A"/>
    <property type="match status" value="1"/>
</dbReference>
<dbReference type="InterPro" id="IPR044492">
    <property type="entry name" value="P_typ_ATPase_HD_dom"/>
</dbReference>
<gene>
    <name evidence="8" type="ORF">A5844_000759</name>
</gene>
<sequence>MKKWMNRVKKSNETKLVAEVPRFSPDYDQGLTTKEVEERFNQSLTNKTLDPSFKTNHQIVIENIFTYFNLIFLILALLLCLVESYKNLTFLPVIIANTGIAIYQEIRSKKILDRLSVLNMAKITVVRDGQEQEINTEELVLDDIAILKTGEQIPADAIVRQGKLQVNESLLTGEPDEITKNVGDELMSGSFIVSGKAYVHIEKVGYDSYISKLTMRAKQMGKGEQSEMISSLNKLIKWIGIIIIPLGITLFSQSFFINGNTFKESIVSMEAALIGMIPEGLYLLTTITLAMSATRLAKERVLLHDMKSIETLARVNLLCVDKTGTITENEMSVQNVIIAKNDLAKEKSAMLPQLISDYAKEMADDNQTMKAIKTYFKEYTAKEAISSLPFSSVQKYSSVTFPEGVFVLGAPELVLREAYKEYKTEFSSYAKEGYRVLVFGLYEGELKKAELVERVIPLGYILIENPIRKEAPETFNYFKKQRVSIKVISGDNPQTVSNVARKAGIVDAENYVDASTLTENDYLEAVETYTVFGRVNPEQKKKFVQLLKQKNTVAMTGDGINDILAMKEADCSIAMASGNEATIQAAQVVLLDSDFSRMPEIVAEGRRVVNNIERSASLFLVKNIFSFLLSLFSILFALTYPLEPSQITLISLFTIGLPSFLLALEENKNRIEGKFILNVMEKAVPGGITDMMVVGTLVVGGVILELNKTDVSTASTMLLIAVGFLVLYKICQPLNRFRLRIILLCAGGILFSILFLHKLFALSTISPVPVLLLLILFFAAESIFRQLTNFSEKYVLLKKEGQKRTVIESLKALFFIKLEEKDRQSD</sequence>
<dbReference type="SFLD" id="SFLDG00002">
    <property type="entry name" value="C1.7:_P-type_atpase_like"/>
    <property type="match status" value="1"/>
</dbReference>